<keyword evidence="3" id="KW-1185">Reference proteome</keyword>
<evidence type="ECO:0000313" key="3">
    <source>
        <dbReference type="Proteomes" id="UP000191418"/>
    </source>
</evidence>
<evidence type="ECO:0000256" key="1">
    <source>
        <dbReference type="SAM" id="MobiDB-lite"/>
    </source>
</evidence>
<dbReference type="Proteomes" id="UP000191418">
    <property type="component" value="Unassembled WGS sequence"/>
</dbReference>
<gene>
    <name evidence="2" type="ORF">BTE48_01825</name>
</gene>
<reference evidence="2 3" key="1">
    <citation type="submission" date="2017-01" db="EMBL/GenBank/DDBJ databases">
        <title>Genome Sequencing of a Marine Spirillum, Oceanospirillum multiglobuliferum ATCC 33336, from Japan.</title>
        <authorList>
            <person name="Carney J.G."/>
            <person name="Trachtenberg A.M."/>
            <person name="Rheaume B.A."/>
            <person name="Linnane J.D."/>
            <person name="Pitts N.L."/>
            <person name="Mykles D.L."/>
            <person name="Maclea K.S."/>
        </authorList>
    </citation>
    <scope>NUCLEOTIDE SEQUENCE [LARGE SCALE GENOMIC DNA]</scope>
    <source>
        <strain evidence="2 3">ATCC 33336</strain>
    </source>
</reference>
<feature type="region of interest" description="Disordered" evidence="1">
    <location>
        <begin position="23"/>
        <end position="54"/>
    </location>
</feature>
<organism evidence="2 3">
    <name type="scientific">Oceanospirillum multiglobuliferum</name>
    <dbReference type="NCBI Taxonomy" id="64969"/>
    <lineage>
        <taxon>Bacteria</taxon>
        <taxon>Pseudomonadati</taxon>
        <taxon>Pseudomonadota</taxon>
        <taxon>Gammaproteobacteria</taxon>
        <taxon>Oceanospirillales</taxon>
        <taxon>Oceanospirillaceae</taxon>
        <taxon>Oceanospirillum</taxon>
    </lineage>
</organism>
<dbReference type="RefSeq" id="WP_078744078.1">
    <property type="nucleotide sequence ID" value="NZ_FUXG01000002.1"/>
</dbReference>
<dbReference type="AlphaFoldDB" id="A0A1T4LHE9"/>
<protein>
    <submittedName>
        <fullName evidence="2">Uncharacterized protein</fullName>
    </submittedName>
</protein>
<sequence>MIGQILKNAYGNFTGTHQLSVKNVDEHQSESPKHEQQNLSQNFSSSEQVKISSAAQSLNENNDALSSDWKGVKTLATRLRTTLDAIFLASGVDTSTPIKISVDPSSGKLRVGNHPDKARIESLLNERADVGKQIFSVSSVANYSYQTDKLQQVQESTSLNSSLPNNGIGGEVNTQSMAKVSSALRQYKQAAQEDRLNLIYDNTNGISFEMNNRLLKIMG</sequence>
<proteinExistence type="predicted"/>
<feature type="compositionally biased region" description="Polar residues" evidence="1">
    <location>
        <begin position="37"/>
        <end position="54"/>
    </location>
</feature>
<evidence type="ECO:0000313" key="2">
    <source>
        <dbReference type="EMBL" id="OPX56663.1"/>
    </source>
</evidence>
<dbReference type="EMBL" id="MTSM01000002">
    <property type="protein sequence ID" value="OPX56663.1"/>
    <property type="molecule type" value="Genomic_DNA"/>
</dbReference>
<comment type="caution">
    <text evidence="2">The sequence shown here is derived from an EMBL/GenBank/DDBJ whole genome shotgun (WGS) entry which is preliminary data.</text>
</comment>
<dbReference type="OrthoDB" id="6120751at2"/>
<feature type="compositionally biased region" description="Basic and acidic residues" evidence="1">
    <location>
        <begin position="23"/>
        <end position="36"/>
    </location>
</feature>
<accession>A0A1T4LHE9</accession>
<name>A0A1T4LHE9_9GAMM</name>